<evidence type="ECO:0000313" key="1">
    <source>
        <dbReference type="EMBL" id="DAE02711.1"/>
    </source>
</evidence>
<reference evidence="1" key="1">
    <citation type="journal article" date="2021" name="Proc. Natl. Acad. Sci. U.S.A.">
        <title>A Catalog of Tens of Thousands of Viruses from Human Metagenomes Reveals Hidden Associations with Chronic Diseases.</title>
        <authorList>
            <person name="Tisza M.J."/>
            <person name="Buck C.B."/>
        </authorList>
    </citation>
    <scope>NUCLEOTIDE SEQUENCE</scope>
    <source>
        <strain evidence="1">CtGiO6</strain>
    </source>
</reference>
<dbReference type="EMBL" id="BK015350">
    <property type="protein sequence ID" value="DAE02711.1"/>
    <property type="molecule type" value="Genomic_DNA"/>
</dbReference>
<proteinExistence type="predicted"/>
<protein>
    <submittedName>
        <fullName evidence="1">Uncharacterized protein</fullName>
    </submittedName>
</protein>
<accession>A0A8S5P6D5</accession>
<sequence>MYNNVYDRLKYFSEELVKRYEKQFNVSLEDAIFFNPVNIDQYPEEIEEAIERLENSLKTGIPLNEDDIQRYSPDVIY</sequence>
<organism evidence="1">
    <name type="scientific">Siphoviridae sp. ctGiO6</name>
    <dbReference type="NCBI Taxonomy" id="2825415"/>
    <lineage>
        <taxon>Viruses</taxon>
        <taxon>Duplodnaviria</taxon>
        <taxon>Heunggongvirae</taxon>
        <taxon>Uroviricota</taxon>
        <taxon>Caudoviricetes</taxon>
    </lineage>
</organism>
<name>A0A8S5P6D5_9CAUD</name>